<dbReference type="RefSeq" id="XP_001007251.1">
    <property type="nucleotide sequence ID" value="XM_001007251.1"/>
</dbReference>
<gene>
    <name evidence="2" type="ORF">TTHERM_00417880</name>
</gene>
<dbReference type="Proteomes" id="UP000009168">
    <property type="component" value="Unassembled WGS sequence"/>
</dbReference>
<evidence type="ECO:0000313" key="3">
    <source>
        <dbReference type="Proteomes" id="UP000009168"/>
    </source>
</evidence>
<evidence type="ECO:0000256" key="1">
    <source>
        <dbReference type="SAM" id="SignalP"/>
    </source>
</evidence>
<protein>
    <submittedName>
        <fullName evidence="2">Peroxidase, putative</fullName>
    </submittedName>
</protein>
<dbReference type="InParanoid" id="Q22P05"/>
<dbReference type="GO" id="GO:0004601">
    <property type="term" value="F:peroxidase activity"/>
    <property type="evidence" value="ECO:0007669"/>
    <property type="project" value="UniProtKB-KW"/>
</dbReference>
<feature type="signal peptide" evidence="1">
    <location>
        <begin position="1"/>
        <end position="16"/>
    </location>
</feature>
<feature type="chain" id="PRO_5004200959" evidence="1">
    <location>
        <begin position="17"/>
        <end position="336"/>
    </location>
</feature>
<keyword evidence="2" id="KW-0560">Oxidoreductase</keyword>
<proteinExistence type="predicted"/>
<dbReference type="OrthoDB" id="187102at2759"/>
<dbReference type="HOGENOM" id="CLU_929983_0_0_1"/>
<sequence length="336" mass="38233">MIKITFLLCLITFAFASDFTSLKYQSQKRSSKLNQIWGEVTKNTSSAKFPSPVGLLLESMSPTLDHVADQLPEGRSKKVHSVGSVAKAEFIAEKNFYTGFFQGADSLIIRFSLAKEPDYTHKQSIDAHDNFVPGIALKFLIDGQPSANLFAMHGVNGVYSYNFFDLDFNNHIPQPEGLQLKVVADKFSTGTKIVQFLGLRKFSEHTQDGKPVPNPNFPYMLTFKPYQYVKDFFTPDYTEDYKEILKKIPSGTLLFEVYATLSPTQTCKQKIGDIRTTSEITPSYFGDTELFFQHQDFTHDLEVHPEWEPYTPYWNLIGNKSAKQKESKCPFSNLFI</sequence>
<organism evidence="2 3">
    <name type="scientific">Tetrahymena thermophila (strain SB210)</name>
    <dbReference type="NCBI Taxonomy" id="312017"/>
    <lineage>
        <taxon>Eukaryota</taxon>
        <taxon>Sar</taxon>
        <taxon>Alveolata</taxon>
        <taxon>Ciliophora</taxon>
        <taxon>Intramacronucleata</taxon>
        <taxon>Oligohymenophorea</taxon>
        <taxon>Hymenostomatida</taxon>
        <taxon>Tetrahymenina</taxon>
        <taxon>Tetrahymenidae</taxon>
        <taxon>Tetrahymena</taxon>
    </lineage>
</organism>
<dbReference type="AlphaFoldDB" id="Q22P05"/>
<dbReference type="KEGG" id="tet:TTHERM_00417880"/>
<dbReference type="eggNOG" id="ENOG502S70T">
    <property type="taxonomic scope" value="Eukaryota"/>
</dbReference>
<keyword evidence="3" id="KW-1185">Reference proteome</keyword>
<keyword evidence="1" id="KW-0732">Signal</keyword>
<name>Q22P05_TETTS</name>
<evidence type="ECO:0000313" key="2">
    <source>
        <dbReference type="EMBL" id="EAR87006.1"/>
    </source>
</evidence>
<keyword evidence="2" id="KW-0575">Peroxidase</keyword>
<dbReference type="OMA" id="HYRVASK"/>
<dbReference type="GeneID" id="7834953"/>
<reference evidence="3" key="1">
    <citation type="journal article" date="2006" name="PLoS Biol.">
        <title>Macronuclear genome sequence of the ciliate Tetrahymena thermophila, a model eukaryote.</title>
        <authorList>
            <person name="Eisen J.A."/>
            <person name="Coyne R.S."/>
            <person name="Wu M."/>
            <person name="Wu D."/>
            <person name="Thiagarajan M."/>
            <person name="Wortman J.R."/>
            <person name="Badger J.H."/>
            <person name="Ren Q."/>
            <person name="Amedeo P."/>
            <person name="Jones K.M."/>
            <person name="Tallon L.J."/>
            <person name="Delcher A.L."/>
            <person name="Salzberg S.L."/>
            <person name="Silva J.C."/>
            <person name="Haas B.J."/>
            <person name="Majoros W.H."/>
            <person name="Farzad M."/>
            <person name="Carlton J.M."/>
            <person name="Smith R.K. Jr."/>
            <person name="Garg J."/>
            <person name="Pearlman R.E."/>
            <person name="Karrer K.M."/>
            <person name="Sun L."/>
            <person name="Manning G."/>
            <person name="Elde N.C."/>
            <person name="Turkewitz A.P."/>
            <person name="Asai D.J."/>
            <person name="Wilkes D.E."/>
            <person name="Wang Y."/>
            <person name="Cai H."/>
            <person name="Collins K."/>
            <person name="Stewart B.A."/>
            <person name="Lee S.R."/>
            <person name="Wilamowska K."/>
            <person name="Weinberg Z."/>
            <person name="Ruzzo W.L."/>
            <person name="Wloga D."/>
            <person name="Gaertig J."/>
            <person name="Frankel J."/>
            <person name="Tsao C.-C."/>
            <person name="Gorovsky M.A."/>
            <person name="Keeling P.J."/>
            <person name="Waller R.F."/>
            <person name="Patron N.J."/>
            <person name="Cherry J.M."/>
            <person name="Stover N.A."/>
            <person name="Krieger C.J."/>
            <person name="del Toro C."/>
            <person name="Ryder H.F."/>
            <person name="Williamson S.C."/>
            <person name="Barbeau R.A."/>
            <person name="Hamilton E.P."/>
            <person name="Orias E."/>
        </authorList>
    </citation>
    <scope>NUCLEOTIDE SEQUENCE [LARGE SCALE GENOMIC DNA]</scope>
    <source>
        <strain evidence="3">SB210</strain>
    </source>
</reference>
<dbReference type="EMBL" id="GG662856">
    <property type="protein sequence ID" value="EAR87006.1"/>
    <property type="molecule type" value="Genomic_DNA"/>
</dbReference>
<accession>Q22P05</accession>